<dbReference type="EMBL" id="UFQS01000423">
    <property type="protein sequence ID" value="SSX03830.1"/>
    <property type="molecule type" value="Genomic_DNA"/>
</dbReference>
<dbReference type="VEuPathDB" id="VectorBase:CSON010441"/>
<dbReference type="PROSITE" id="PS51194">
    <property type="entry name" value="HELICASE_CTER"/>
    <property type="match status" value="1"/>
</dbReference>
<gene>
    <name evidence="11" type="primary">CSON010441</name>
</gene>
<dbReference type="Gene3D" id="3.40.50.300">
    <property type="entry name" value="P-loop containing nucleotide triphosphate hydrolases"/>
    <property type="match status" value="2"/>
</dbReference>
<dbReference type="InterPro" id="IPR014001">
    <property type="entry name" value="Helicase_ATP-bd"/>
</dbReference>
<dbReference type="Pfam" id="PF00270">
    <property type="entry name" value="DEAD"/>
    <property type="match status" value="1"/>
</dbReference>
<dbReference type="GO" id="GO:0003724">
    <property type="term" value="F:RNA helicase activity"/>
    <property type="evidence" value="ECO:0007669"/>
    <property type="project" value="TreeGrafter"/>
</dbReference>
<evidence type="ECO:0000256" key="6">
    <source>
        <dbReference type="ARBA" id="ARBA00060772"/>
    </source>
</evidence>
<dbReference type="SMART" id="SM00847">
    <property type="entry name" value="HA2"/>
    <property type="match status" value="1"/>
</dbReference>
<dbReference type="InterPro" id="IPR007502">
    <property type="entry name" value="Helicase-assoc_dom"/>
</dbReference>
<evidence type="ECO:0000259" key="8">
    <source>
        <dbReference type="PROSITE" id="PS51192"/>
    </source>
</evidence>
<dbReference type="EMBL" id="UFQT01000423">
    <property type="protein sequence ID" value="SSX24195.1"/>
    <property type="molecule type" value="Genomic_DNA"/>
</dbReference>
<evidence type="ECO:0000256" key="7">
    <source>
        <dbReference type="SAM" id="MobiDB-lite"/>
    </source>
</evidence>
<protein>
    <submittedName>
        <fullName evidence="11">CSON010441 protein</fullName>
    </submittedName>
</protein>
<evidence type="ECO:0000256" key="2">
    <source>
        <dbReference type="ARBA" id="ARBA00022801"/>
    </source>
</evidence>
<reference evidence="11" key="2">
    <citation type="submission" date="2018-07" db="EMBL/GenBank/DDBJ databases">
        <authorList>
            <person name="Quirk P.G."/>
            <person name="Krulwich T.A."/>
        </authorList>
    </citation>
    <scope>NUCLEOTIDE SEQUENCE</scope>
</reference>
<dbReference type="FunFam" id="3.40.50.300:FF:000526">
    <property type="entry name" value="DExH-box ATP-dependent RNA helicase DExH3"/>
    <property type="match status" value="1"/>
</dbReference>
<evidence type="ECO:0000256" key="1">
    <source>
        <dbReference type="ARBA" id="ARBA00022741"/>
    </source>
</evidence>
<feature type="domain" description="Helicase ATP-binding" evidence="8">
    <location>
        <begin position="177"/>
        <end position="346"/>
    </location>
</feature>
<accession>A0A336M1S7</accession>
<keyword evidence="1" id="KW-0547">Nucleotide-binding</keyword>
<dbReference type="PROSITE" id="PS51192">
    <property type="entry name" value="HELICASE_ATP_BIND_1"/>
    <property type="match status" value="1"/>
</dbReference>
<evidence type="ECO:0000256" key="5">
    <source>
        <dbReference type="ARBA" id="ARBA00022884"/>
    </source>
</evidence>
<dbReference type="PANTHER" id="PTHR18934">
    <property type="entry name" value="ATP-DEPENDENT RNA HELICASE"/>
    <property type="match status" value="1"/>
</dbReference>
<dbReference type="SMART" id="SM00487">
    <property type="entry name" value="DEXDc"/>
    <property type="match status" value="1"/>
</dbReference>
<dbReference type="Pfam" id="PF00271">
    <property type="entry name" value="Helicase_C"/>
    <property type="match status" value="1"/>
</dbReference>
<evidence type="ECO:0000256" key="4">
    <source>
        <dbReference type="ARBA" id="ARBA00022840"/>
    </source>
</evidence>
<dbReference type="Pfam" id="PF04408">
    <property type="entry name" value="WHD_HA2"/>
    <property type="match status" value="1"/>
</dbReference>
<keyword evidence="3" id="KW-0347">Helicase</keyword>
<reference evidence="10" key="1">
    <citation type="submission" date="2018-04" db="EMBL/GenBank/DDBJ databases">
        <authorList>
            <person name="Go L.Y."/>
            <person name="Mitchell J.A."/>
        </authorList>
    </citation>
    <scope>NUCLEOTIDE SEQUENCE</scope>
    <source>
        <tissue evidence="10">Whole organism</tissue>
    </source>
</reference>
<dbReference type="GO" id="GO:0005634">
    <property type="term" value="C:nucleus"/>
    <property type="evidence" value="ECO:0007669"/>
    <property type="project" value="TreeGrafter"/>
</dbReference>
<keyword evidence="2" id="KW-0378">Hydrolase</keyword>
<dbReference type="Pfam" id="PF07717">
    <property type="entry name" value="OB_NTP_bind"/>
    <property type="match status" value="1"/>
</dbReference>
<name>A0A336M1S7_CULSO</name>
<dbReference type="PANTHER" id="PTHR18934:SF237">
    <property type="entry name" value="ATP-DEPENDENT DNA_RNA HELICASE DHX36"/>
    <property type="match status" value="1"/>
</dbReference>
<feature type="domain" description="Helicase C-terminal" evidence="9">
    <location>
        <begin position="428"/>
        <end position="601"/>
    </location>
</feature>
<dbReference type="InterPro" id="IPR027417">
    <property type="entry name" value="P-loop_NTPase"/>
</dbReference>
<dbReference type="GO" id="GO:0051880">
    <property type="term" value="F:G-quadruplex DNA binding"/>
    <property type="evidence" value="ECO:0007669"/>
    <property type="project" value="TreeGrafter"/>
</dbReference>
<evidence type="ECO:0000313" key="11">
    <source>
        <dbReference type="EMBL" id="SSX24195.1"/>
    </source>
</evidence>
<dbReference type="InterPro" id="IPR011545">
    <property type="entry name" value="DEAD/DEAH_box_helicase_dom"/>
</dbReference>
<evidence type="ECO:0000313" key="10">
    <source>
        <dbReference type="EMBL" id="SSX03830.1"/>
    </source>
</evidence>
<sequence length="953" mass="108811">MSNRYGGRFAGRGRGGRGGHHSHGRGNSDRDDENQGNRGRGRGAGPPPGLRGREIGLYYAKFSKQRREETEKKLERDISIPPSKIQEIRKYLMECKYLSYDDAMETSDASARKFQLDFARVTQIEMEEQIQVAVGIKMSQEIEEIVFSQENEIHERKDPLREFREKLPCWHKKEFIVDTINKNQVVLIKGETGCGKTTQVPQFILDDAIQSGKMKHCRIICTQPRRISAVTIAERVAIERGEAVGESVGYNIRLDAILPRKQGGSILYCTTGCVLKYLESDPALLDTTHIILDEVHERDTNNDLLMGIFKIMIKYRLDLKIILMSATLNAEIFADFFENCPTVEIPGKIYPVQEFYLEDVLSMLKFTQFKEESRQVPNWVRFKRNYKEPGEDLRRILSPHVPELRKKYGPSIVQALLNPQSEAADLNLIEELVFYISNKLPEGAILVFLPGYGTISKLCTNLQKSPRFPSSSYQIFPLHSLLTGADQKRVFERPPNGVRKIIVATNIAETSVTIDDVVYVINAGKRKLTNYDAETNVQILEEMWVSKANSKQRKGRAGRCQPGVCYHLYTRAREDTLDDDILPEIQRIRLDDVILSLKLLGISDVKLFLQNLVSAPNPKIISHGYNLLKRLEALTPEERLTPLGYHLARLPVDAQTGKMILFGALFCCLDPITSIAASLSFRDAFYCVMGKERELDKIKLDFAGNTKSDHLMLANVIKEWRLAQEHNDYRFLRENYLSYQTLKQLEDMKKQFFTLLHEAKFVDSKNPLNEACNRNSDNEKVLKAVICSGLYPNLAKIMRIKTRKNFADATPMIETKEDGKCSIHMASVNAKQRIFDNQFLVYHLKQKTQKINILDCTTVSPYSILFFGDLIETNPDEGTIRVADYLKFKCDVETQQLLLDLREALNQLLKEKIWSPSPTNWEGHDGALLKAIIHLISIEGKNEYDADCDDMSE</sequence>
<keyword evidence="4" id="KW-0067">ATP-binding</keyword>
<feature type="region of interest" description="Disordered" evidence="7">
    <location>
        <begin position="1"/>
        <end position="55"/>
    </location>
</feature>
<comment type="similarity">
    <text evidence="6">Belongs to the DExH box helicase family.</text>
</comment>
<feature type="compositionally biased region" description="Basic residues" evidence="7">
    <location>
        <begin position="14"/>
        <end position="24"/>
    </location>
</feature>
<dbReference type="SUPFAM" id="SSF52540">
    <property type="entry name" value="P-loop containing nucleoside triphosphate hydrolases"/>
    <property type="match status" value="1"/>
</dbReference>
<feature type="compositionally biased region" description="Basic and acidic residues" evidence="7">
    <location>
        <begin position="26"/>
        <end position="35"/>
    </location>
</feature>
<dbReference type="GO" id="GO:0016787">
    <property type="term" value="F:hydrolase activity"/>
    <property type="evidence" value="ECO:0007669"/>
    <property type="project" value="UniProtKB-KW"/>
</dbReference>
<proteinExistence type="inferred from homology"/>
<dbReference type="AlphaFoldDB" id="A0A336M1S7"/>
<evidence type="ECO:0000256" key="3">
    <source>
        <dbReference type="ARBA" id="ARBA00022806"/>
    </source>
</evidence>
<dbReference type="InterPro" id="IPR001650">
    <property type="entry name" value="Helicase_C-like"/>
</dbReference>
<dbReference type="SMART" id="SM00490">
    <property type="entry name" value="HELICc"/>
    <property type="match status" value="1"/>
</dbReference>
<dbReference type="GO" id="GO:0005737">
    <property type="term" value="C:cytoplasm"/>
    <property type="evidence" value="ECO:0007669"/>
    <property type="project" value="TreeGrafter"/>
</dbReference>
<evidence type="ECO:0000259" key="9">
    <source>
        <dbReference type="PROSITE" id="PS51194"/>
    </source>
</evidence>
<dbReference type="Pfam" id="PF26026">
    <property type="entry name" value="RNA_hel_CTD"/>
    <property type="match status" value="1"/>
</dbReference>
<dbReference type="Pfam" id="PF21010">
    <property type="entry name" value="HA2_C"/>
    <property type="match status" value="1"/>
</dbReference>
<dbReference type="FunFam" id="1.20.120.1080:FF:000002">
    <property type="entry name" value="Putative ATP-dependent RNA helicase DHX36"/>
    <property type="match status" value="1"/>
</dbReference>
<organism evidence="11">
    <name type="scientific">Culicoides sonorensis</name>
    <name type="common">Biting midge</name>
    <dbReference type="NCBI Taxonomy" id="179676"/>
    <lineage>
        <taxon>Eukaryota</taxon>
        <taxon>Metazoa</taxon>
        <taxon>Ecdysozoa</taxon>
        <taxon>Arthropoda</taxon>
        <taxon>Hexapoda</taxon>
        <taxon>Insecta</taxon>
        <taxon>Pterygota</taxon>
        <taxon>Neoptera</taxon>
        <taxon>Endopterygota</taxon>
        <taxon>Diptera</taxon>
        <taxon>Nematocera</taxon>
        <taxon>Chironomoidea</taxon>
        <taxon>Ceratopogonidae</taxon>
        <taxon>Ceratopogoninae</taxon>
        <taxon>Culicoides</taxon>
        <taxon>Monoculicoides</taxon>
    </lineage>
</organism>
<dbReference type="InterPro" id="IPR059023">
    <property type="entry name" value="RNA_hel_CTD"/>
</dbReference>
<keyword evidence="5" id="KW-0694">RNA-binding</keyword>
<dbReference type="CDD" id="cd18791">
    <property type="entry name" value="SF2_C_RHA"/>
    <property type="match status" value="1"/>
</dbReference>
<dbReference type="GO" id="GO:0002151">
    <property type="term" value="F:G-quadruplex RNA binding"/>
    <property type="evidence" value="ECO:0007669"/>
    <property type="project" value="TreeGrafter"/>
</dbReference>
<dbReference type="InterPro" id="IPR048333">
    <property type="entry name" value="HA2_WH"/>
</dbReference>
<dbReference type="InterPro" id="IPR011709">
    <property type="entry name" value="DEAD-box_helicase_OB_fold"/>
</dbReference>
<dbReference type="Gene3D" id="1.20.120.1080">
    <property type="match status" value="1"/>
</dbReference>
<dbReference type="GO" id="GO:0005524">
    <property type="term" value="F:ATP binding"/>
    <property type="evidence" value="ECO:0007669"/>
    <property type="project" value="UniProtKB-KW"/>
</dbReference>
<dbReference type="FunFam" id="3.40.50.300:FF:001528">
    <property type="entry name" value="ATP-dependent RNA helicase YTHDC2"/>
    <property type="match status" value="1"/>
</dbReference>
<dbReference type="GO" id="GO:0003678">
    <property type="term" value="F:DNA helicase activity"/>
    <property type="evidence" value="ECO:0007669"/>
    <property type="project" value="TreeGrafter"/>
</dbReference>